<feature type="compositionally biased region" description="Low complexity" evidence="1">
    <location>
        <begin position="62"/>
        <end position="82"/>
    </location>
</feature>
<evidence type="ECO:0000313" key="5">
    <source>
        <dbReference type="EMBL" id="VFU00421.1"/>
    </source>
</evidence>
<keyword evidence="2" id="KW-0472">Membrane</keyword>
<dbReference type="EMBL" id="CAADRA010007331">
    <property type="protein sequence ID" value="VFU00421.1"/>
    <property type="molecule type" value="Genomic_DNA"/>
</dbReference>
<evidence type="ECO:0000313" key="6">
    <source>
        <dbReference type="Proteomes" id="UP000332933"/>
    </source>
</evidence>
<feature type="compositionally biased region" description="Pro residues" evidence="1">
    <location>
        <begin position="40"/>
        <end position="54"/>
    </location>
</feature>
<keyword evidence="6" id="KW-1185">Reference proteome</keyword>
<evidence type="ECO:0000256" key="3">
    <source>
        <dbReference type="SAM" id="SignalP"/>
    </source>
</evidence>
<dbReference type="AlphaFoldDB" id="A0A485LNK0"/>
<feature type="signal peptide" evidence="3">
    <location>
        <begin position="1"/>
        <end position="18"/>
    </location>
</feature>
<accession>A0A485LNK0</accession>
<organism evidence="5 6">
    <name type="scientific">Aphanomyces stellatus</name>
    <dbReference type="NCBI Taxonomy" id="120398"/>
    <lineage>
        <taxon>Eukaryota</taxon>
        <taxon>Sar</taxon>
        <taxon>Stramenopiles</taxon>
        <taxon>Oomycota</taxon>
        <taxon>Saprolegniomycetes</taxon>
        <taxon>Saprolegniales</taxon>
        <taxon>Verrucalvaceae</taxon>
        <taxon>Aphanomyces</taxon>
    </lineage>
</organism>
<keyword evidence="2" id="KW-0812">Transmembrane</keyword>
<keyword evidence="2" id="KW-1133">Transmembrane helix</keyword>
<feature type="compositionally biased region" description="Low complexity" evidence="1">
    <location>
        <begin position="261"/>
        <end position="277"/>
    </location>
</feature>
<dbReference type="OrthoDB" id="79900at2759"/>
<gene>
    <name evidence="5" type="primary">Aste57867_23776</name>
    <name evidence="4" type="ORF">As57867_023703</name>
    <name evidence="5" type="ORF">ASTE57867_23776</name>
</gene>
<name>A0A485LNK0_9STRA</name>
<dbReference type="EMBL" id="VJMH01007305">
    <property type="protein sequence ID" value="KAF0684250.1"/>
    <property type="molecule type" value="Genomic_DNA"/>
</dbReference>
<feature type="compositionally biased region" description="Low complexity" evidence="1">
    <location>
        <begin position="136"/>
        <end position="169"/>
    </location>
</feature>
<reference evidence="4" key="2">
    <citation type="submission" date="2019-06" db="EMBL/GenBank/DDBJ databases">
        <title>Genomics analysis of Aphanomyces spp. identifies a new class of oomycete effector associated with host adaptation.</title>
        <authorList>
            <person name="Gaulin E."/>
        </authorList>
    </citation>
    <scope>NUCLEOTIDE SEQUENCE</scope>
    <source>
        <strain evidence="4">CBS 578.67</strain>
    </source>
</reference>
<feature type="chain" id="PRO_5036116584" evidence="3">
    <location>
        <begin position="19"/>
        <end position="552"/>
    </location>
</feature>
<feature type="compositionally biased region" description="Polar residues" evidence="1">
    <location>
        <begin position="108"/>
        <end position="120"/>
    </location>
</feature>
<dbReference type="Proteomes" id="UP000332933">
    <property type="component" value="Unassembled WGS sequence"/>
</dbReference>
<feature type="region of interest" description="Disordered" evidence="1">
    <location>
        <begin position="23"/>
        <end position="169"/>
    </location>
</feature>
<protein>
    <submittedName>
        <fullName evidence="5">Aste57867_23776 protein</fullName>
    </submittedName>
</protein>
<reference evidence="5 6" key="1">
    <citation type="submission" date="2019-03" db="EMBL/GenBank/DDBJ databases">
        <authorList>
            <person name="Gaulin E."/>
            <person name="Dumas B."/>
        </authorList>
    </citation>
    <scope>NUCLEOTIDE SEQUENCE [LARGE SCALE GENOMIC DNA]</scope>
    <source>
        <strain evidence="5">CBS 568.67</strain>
    </source>
</reference>
<dbReference type="PRINTS" id="PR01217">
    <property type="entry name" value="PRICHEXTENSN"/>
</dbReference>
<sequence length="552" mass="58540">MKWSLFAFAAFAATASLAQDSSSAFGYDDETSEPTTTTPTAPPTTKPPQKPLPTPCDVDNHTLMPLTTTTMSPLTTTTTTTTVEPRNKDVSTSTLVPSTPRPTPAATKPSSVGTPAPTTNEPDDEENFEPTPKPTTPLTTVASKTGAPTTTGATAAPVPTPAATKPKAVLTPAPTTDEPDFDEPITDCGNLVPCTMADGRIVECQNPNHRQCCHGVPYDTWVHVVPSQGAVTQSCCTDASGNPLVVVGTACPTTSTIAPAPTPAATKPKVVTTPAPTDNDEEDDETPETRCTAADFDASHQAAIMSSSTDKCAVDIGVKSGEFKSGDFKPTTKQALKLGNSINCKAYYKDVQVAAAHQKCLDLDLVANNISFDMAATSMLIQSYPKTKSTCGMWFRTKTKAKLLLKGRFKKCLGATTFYDHFFDWSKLPTLGQLEAIKQNAECRRLLDYLQQLIQGESSCSIDGTDGTDIKAFEDISFDGAVDLLLLQATLAQDVAKTVKLSATFEGHSSSSSMVLGVLVAGAMVALVAVVVLKTRGARHPKIEERKRLLQV</sequence>
<feature type="transmembrane region" description="Helical" evidence="2">
    <location>
        <begin position="514"/>
        <end position="533"/>
    </location>
</feature>
<evidence type="ECO:0000256" key="2">
    <source>
        <dbReference type="SAM" id="Phobius"/>
    </source>
</evidence>
<evidence type="ECO:0000313" key="4">
    <source>
        <dbReference type="EMBL" id="KAF0684250.1"/>
    </source>
</evidence>
<proteinExistence type="predicted"/>
<evidence type="ECO:0000256" key="1">
    <source>
        <dbReference type="SAM" id="MobiDB-lite"/>
    </source>
</evidence>
<keyword evidence="3" id="KW-0732">Signal</keyword>
<feature type="region of interest" description="Disordered" evidence="1">
    <location>
        <begin position="261"/>
        <end position="288"/>
    </location>
</feature>